<gene>
    <name evidence="1" type="ORF">3S14_44</name>
</gene>
<evidence type="ECO:0000313" key="1">
    <source>
        <dbReference type="EMBL" id="ASN68239.1"/>
    </source>
</evidence>
<dbReference type="EMBL" id="MF417874">
    <property type="protein sequence ID" value="ASN68239.1"/>
    <property type="molecule type" value="Genomic_DNA"/>
</dbReference>
<dbReference type="InterPro" id="IPR008577">
    <property type="entry name" value="DUF859"/>
</dbReference>
<protein>
    <submittedName>
        <fullName evidence="1">Uncharacterized protein</fullName>
    </submittedName>
</protein>
<accession>A0A2H4J1J8</accession>
<dbReference type="CDD" id="cd19958">
    <property type="entry name" value="pyocin_knob"/>
    <property type="match status" value="1"/>
</dbReference>
<name>A0A2H4J1J8_9CAUD</name>
<proteinExistence type="predicted"/>
<reference evidence="1" key="1">
    <citation type="submission" date="2017-06" db="EMBL/GenBank/DDBJ databases">
        <title>Novel phages from South African skin metaviromes.</title>
        <authorList>
            <person name="van Zyl L.J."/>
            <person name="Abrahams Y."/>
            <person name="Stander E.A."/>
            <person name="Kirby B.M."/>
            <person name="Clavaud C."/>
            <person name="Farcet C."/>
            <person name="Breton L."/>
            <person name="Trindade M.I."/>
        </authorList>
    </citation>
    <scope>NUCLEOTIDE SEQUENCE</scope>
</reference>
<sequence>MAEFWSNNDRGYRLRLWVDQLDIDPATNTSRARFRLALLNTGWTFTGYSCSAFIDFDGGRRLEWSGSPAMTSQNSVIMLIDETVAISRVSYDRGQFGVTARFTGGGGYSPNTLEVGGNDFYLSNTRKASGFKVSSAVFGKESTITIDKKDSLFKHTVRYQIGDVSGTIASNVDTSTTWTIPLDLINKFPNNVNVQGTISVDSYFEGAKVGTQSTTINISVPDNIKPTLGGLTLTDTNEVVRRIMSGNNFVQIMSNIRADFSGAKGVYGSTITGYYAEIAGKNQSINSNGATFGIMNYSGQAVVRARVSDSRGRWSDFKEVNINVLEYFAPSLKFGVTRVGATSSTLQVLRNAKVAPLTVNGVQKNTMKLTFKVTPYGKDNYTTDTGPASGDWAGVSSLVNSSANLAGVYAANKSWQILAVLEDRFTQTTFKDDVPVESVALSYDQSGLGVAKIRERGALDVAGDIYANNSQIQQYQLTSNNGAPKWIDGKPNVTNANWLDQPGQYYIDKSAPGNPNGQWGYLFHYSNYGKNTDGFKEAIQIFWGNNGQLFFRHHRWSKKVDDWEPWKEFAKNENTNLINTGWKPAGYDKSSYKRVGDVLTVRYDFTGDGNNVAFATIPKEVLSSEQNYMFVVAVWTTDGTVNTHVQFNKDTNVLTALETKNGLFYAGQLTIML</sequence>
<dbReference type="Pfam" id="PF05895">
    <property type="entry name" value="DUF859"/>
    <property type="match status" value="1"/>
</dbReference>
<organism evidence="1">
    <name type="scientific">uncultured Caudovirales phage</name>
    <dbReference type="NCBI Taxonomy" id="2100421"/>
    <lineage>
        <taxon>Viruses</taxon>
        <taxon>Duplodnaviria</taxon>
        <taxon>Heunggongvirae</taxon>
        <taxon>Uroviricota</taxon>
        <taxon>Caudoviricetes</taxon>
        <taxon>Peduoviridae</taxon>
        <taxon>Maltschvirus</taxon>
        <taxon>Maltschvirus maltsch</taxon>
    </lineage>
</organism>